<evidence type="ECO:0000313" key="2">
    <source>
        <dbReference type="Proteomes" id="UP000316621"/>
    </source>
</evidence>
<dbReference type="Gramene" id="RZC52321">
    <property type="protein sequence ID" value="RZC52321"/>
    <property type="gene ID" value="C5167_020751"/>
</dbReference>
<dbReference type="Proteomes" id="UP000316621">
    <property type="component" value="Chromosome 2"/>
</dbReference>
<dbReference type="AlphaFoldDB" id="A0A4Y7IX39"/>
<dbReference type="SUPFAM" id="SSF56112">
    <property type="entry name" value="Protein kinase-like (PK-like)"/>
    <property type="match status" value="1"/>
</dbReference>
<name>A0A4Y7IX39_PAPSO</name>
<accession>A0A4Y7IX39</accession>
<dbReference type="InterPro" id="IPR011009">
    <property type="entry name" value="Kinase-like_dom_sf"/>
</dbReference>
<keyword evidence="2" id="KW-1185">Reference proteome</keyword>
<reference evidence="1 2" key="1">
    <citation type="journal article" date="2018" name="Science">
        <title>The opium poppy genome and morphinan production.</title>
        <authorList>
            <person name="Guo L."/>
            <person name="Winzer T."/>
            <person name="Yang X."/>
            <person name="Li Y."/>
            <person name="Ning Z."/>
            <person name="He Z."/>
            <person name="Teodor R."/>
            <person name="Lu Y."/>
            <person name="Bowser T.A."/>
            <person name="Graham I.A."/>
            <person name="Ye K."/>
        </authorList>
    </citation>
    <scope>NUCLEOTIDE SEQUENCE [LARGE SCALE GENOMIC DNA]</scope>
    <source>
        <strain evidence="2">cv. HN1</strain>
        <tissue evidence="1">Leaves</tissue>
    </source>
</reference>
<gene>
    <name evidence="1" type="ORF">C5167_020751</name>
</gene>
<evidence type="ECO:0008006" key="3">
    <source>
        <dbReference type="Google" id="ProtNLM"/>
    </source>
</evidence>
<organism evidence="1 2">
    <name type="scientific">Papaver somniferum</name>
    <name type="common">Opium poppy</name>
    <dbReference type="NCBI Taxonomy" id="3469"/>
    <lineage>
        <taxon>Eukaryota</taxon>
        <taxon>Viridiplantae</taxon>
        <taxon>Streptophyta</taxon>
        <taxon>Embryophyta</taxon>
        <taxon>Tracheophyta</taxon>
        <taxon>Spermatophyta</taxon>
        <taxon>Magnoliopsida</taxon>
        <taxon>Ranunculales</taxon>
        <taxon>Papaveraceae</taxon>
        <taxon>Papaveroideae</taxon>
        <taxon>Papaver</taxon>
    </lineage>
</organism>
<evidence type="ECO:0000313" key="1">
    <source>
        <dbReference type="EMBL" id="RZC52321.1"/>
    </source>
</evidence>
<dbReference type="EMBL" id="CM010716">
    <property type="protein sequence ID" value="RZC52321.1"/>
    <property type="molecule type" value="Genomic_DNA"/>
</dbReference>
<dbReference type="STRING" id="3469.A0A4Y7IX39"/>
<dbReference type="Gene3D" id="1.10.510.10">
    <property type="entry name" value="Transferase(Phosphotransferase) domain 1"/>
    <property type="match status" value="1"/>
</dbReference>
<sequence length="194" mass="22340">MNSKVNLKDLYVNPTVLKNLGMSRSLGLSQTETLNKKSVKIRNKKTTRNESISKLAWFTKTLNKEHRKKGEPRLPAVIGGSYAYIVLILCIIGDSSLQRITEPHEAWGMNYLRHCNPPIVHCDLSSNLLVNKNWTVKVSNIFLPFCYKVKNTTELEQLEKIPKFKARPLNEKVTKPQEFHFSIDEWIPPCKNSF</sequence>
<proteinExistence type="predicted"/>
<protein>
    <recommendedName>
        <fullName evidence="3">Protein kinase domain-containing protein</fullName>
    </recommendedName>
</protein>